<gene>
    <name evidence="11" type="ORF">SAMN04489707_102432</name>
</gene>
<name>A0A1I7JBR4_9BURK</name>
<keyword evidence="7 9" id="KW-1133">Transmembrane helix</keyword>
<evidence type="ECO:0000256" key="4">
    <source>
        <dbReference type="ARBA" id="ARBA00022519"/>
    </source>
</evidence>
<dbReference type="RefSeq" id="WP_054257034.1">
    <property type="nucleotide sequence ID" value="NZ_CYIG01000030.1"/>
</dbReference>
<dbReference type="STRING" id="343013.SAMN04489707_102432"/>
<dbReference type="GO" id="GO:0005886">
    <property type="term" value="C:plasma membrane"/>
    <property type="evidence" value="ECO:0007669"/>
    <property type="project" value="UniProtKB-SubCell"/>
</dbReference>
<evidence type="ECO:0000313" key="11">
    <source>
        <dbReference type="EMBL" id="SFU82657.1"/>
    </source>
</evidence>
<accession>A0A1I7JBR4</accession>
<sequence>MATALLPSSPQSGASWGLRLATFALWVLAGASLVYWGLRLTQRPLPPAAAVAPPAVPAPDAQALGVLLGVPSAVAVTSAAAPEAVPGSRFALVGVVAGRHSGGGAALIAVDGKPPKPYRVGMQVEPGLVLQSVGAREARLGAALGGASAHVLSMPVPPGGMAAQR</sequence>
<evidence type="ECO:0000256" key="5">
    <source>
        <dbReference type="ARBA" id="ARBA00022692"/>
    </source>
</evidence>
<keyword evidence="5 9" id="KW-0812">Transmembrane</keyword>
<dbReference type="EMBL" id="FPBX01000024">
    <property type="protein sequence ID" value="SFU82657.1"/>
    <property type="molecule type" value="Genomic_DNA"/>
</dbReference>
<keyword evidence="3" id="KW-1003">Cell membrane</keyword>
<keyword evidence="2" id="KW-0813">Transport</keyword>
<dbReference type="GO" id="GO:0015031">
    <property type="term" value="P:protein transport"/>
    <property type="evidence" value="ECO:0007669"/>
    <property type="project" value="UniProtKB-KW"/>
</dbReference>
<protein>
    <submittedName>
        <fullName evidence="11">General secretion pathway protein C</fullName>
    </submittedName>
</protein>
<keyword evidence="6" id="KW-0653">Protein transport</keyword>
<dbReference type="Pfam" id="PF11356">
    <property type="entry name" value="T2SSC"/>
    <property type="match status" value="1"/>
</dbReference>
<keyword evidence="4" id="KW-0997">Cell inner membrane</keyword>
<organism evidence="11 12">
    <name type="scientific">Paenacidovorax caeni</name>
    <dbReference type="NCBI Taxonomy" id="343013"/>
    <lineage>
        <taxon>Bacteria</taxon>
        <taxon>Pseudomonadati</taxon>
        <taxon>Pseudomonadota</taxon>
        <taxon>Betaproteobacteria</taxon>
        <taxon>Burkholderiales</taxon>
        <taxon>Comamonadaceae</taxon>
        <taxon>Paenacidovorax</taxon>
    </lineage>
</organism>
<evidence type="ECO:0000256" key="1">
    <source>
        <dbReference type="ARBA" id="ARBA00004533"/>
    </source>
</evidence>
<dbReference type="OrthoDB" id="9154044at2"/>
<evidence type="ECO:0000256" key="9">
    <source>
        <dbReference type="SAM" id="Phobius"/>
    </source>
</evidence>
<evidence type="ECO:0000256" key="6">
    <source>
        <dbReference type="ARBA" id="ARBA00022927"/>
    </source>
</evidence>
<keyword evidence="12" id="KW-1185">Reference proteome</keyword>
<dbReference type="AlphaFoldDB" id="A0A1I7JBR4"/>
<evidence type="ECO:0000256" key="3">
    <source>
        <dbReference type="ARBA" id="ARBA00022475"/>
    </source>
</evidence>
<evidence type="ECO:0000313" key="12">
    <source>
        <dbReference type="Proteomes" id="UP000183656"/>
    </source>
</evidence>
<evidence type="ECO:0000256" key="8">
    <source>
        <dbReference type="ARBA" id="ARBA00023136"/>
    </source>
</evidence>
<evidence type="ECO:0000256" key="2">
    <source>
        <dbReference type="ARBA" id="ARBA00022448"/>
    </source>
</evidence>
<dbReference type="InterPro" id="IPR024961">
    <property type="entry name" value="T2SS_GspC_N"/>
</dbReference>
<evidence type="ECO:0000256" key="7">
    <source>
        <dbReference type="ARBA" id="ARBA00022989"/>
    </source>
</evidence>
<evidence type="ECO:0000259" key="10">
    <source>
        <dbReference type="Pfam" id="PF11356"/>
    </source>
</evidence>
<dbReference type="Proteomes" id="UP000183656">
    <property type="component" value="Unassembled WGS sequence"/>
</dbReference>
<reference evidence="11 12" key="1">
    <citation type="submission" date="2016-10" db="EMBL/GenBank/DDBJ databases">
        <authorList>
            <person name="de Groot N.N."/>
        </authorList>
    </citation>
    <scope>NUCLEOTIDE SEQUENCE [LARGE SCALE GENOMIC DNA]</scope>
    <source>
        <strain evidence="11 12">R-24608</strain>
    </source>
</reference>
<keyword evidence="8 9" id="KW-0472">Membrane</keyword>
<feature type="domain" description="Type II secretion system protein GspC N-terminal" evidence="10">
    <location>
        <begin position="78"/>
        <end position="134"/>
    </location>
</feature>
<proteinExistence type="predicted"/>
<comment type="subcellular location">
    <subcellularLocation>
        <location evidence="1">Cell inner membrane</location>
    </subcellularLocation>
</comment>
<feature type="transmembrane region" description="Helical" evidence="9">
    <location>
        <begin position="20"/>
        <end position="38"/>
    </location>
</feature>